<comment type="caution">
    <text evidence="1">The sequence shown here is derived from an EMBL/GenBank/DDBJ whole genome shotgun (WGS) entry which is preliminary data.</text>
</comment>
<sequence>MTRRVNDLLNSSLIYTKFLSISATQMRFLSIRSQDLKPSPA</sequence>
<accession>A0A7W7YCR7</accession>
<organism evidence="1 2">
    <name type="scientific">Prosthecobacter vanneervenii</name>
    <dbReference type="NCBI Taxonomy" id="48466"/>
    <lineage>
        <taxon>Bacteria</taxon>
        <taxon>Pseudomonadati</taxon>
        <taxon>Verrucomicrobiota</taxon>
        <taxon>Verrucomicrobiia</taxon>
        <taxon>Verrucomicrobiales</taxon>
        <taxon>Verrucomicrobiaceae</taxon>
        <taxon>Prosthecobacter</taxon>
    </lineage>
</organism>
<gene>
    <name evidence="1" type="ORF">HNQ65_003339</name>
</gene>
<name>A0A7W7YCR7_9BACT</name>
<keyword evidence="2" id="KW-1185">Reference proteome</keyword>
<dbReference type="AlphaFoldDB" id="A0A7W7YCR7"/>
<dbReference type="Proteomes" id="UP000590740">
    <property type="component" value="Unassembled WGS sequence"/>
</dbReference>
<reference evidence="1 2" key="1">
    <citation type="submission" date="2020-08" db="EMBL/GenBank/DDBJ databases">
        <title>Genomic Encyclopedia of Type Strains, Phase IV (KMG-IV): sequencing the most valuable type-strain genomes for metagenomic binning, comparative biology and taxonomic classification.</title>
        <authorList>
            <person name="Goeker M."/>
        </authorList>
    </citation>
    <scope>NUCLEOTIDE SEQUENCE [LARGE SCALE GENOMIC DNA]</scope>
    <source>
        <strain evidence="1 2">DSM 12252</strain>
    </source>
</reference>
<dbReference type="EMBL" id="JACHIG010000007">
    <property type="protein sequence ID" value="MBB5033749.1"/>
    <property type="molecule type" value="Genomic_DNA"/>
</dbReference>
<protein>
    <submittedName>
        <fullName evidence="1">Uncharacterized protein</fullName>
    </submittedName>
</protein>
<evidence type="ECO:0000313" key="2">
    <source>
        <dbReference type="Proteomes" id="UP000590740"/>
    </source>
</evidence>
<evidence type="ECO:0000313" key="1">
    <source>
        <dbReference type="EMBL" id="MBB5033749.1"/>
    </source>
</evidence>
<proteinExistence type="predicted"/>